<dbReference type="InterPro" id="IPR018114">
    <property type="entry name" value="TRYPSIN_HIS"/>
</dbReference>
<evidence type="ECO:0000313" key="3">
    <source>
        <dbReference type="Proteomes" id="UP000316256"/>
    </source>
</evidence>
<dbReference type="Proteomes" id="UP000316256">
    <property type="component" value="Unassembled WGS sequence"/>
</dbReference>
<comment type="caution">
    <text evidence="2">The sequence shown here is derived from an EMBL/GenBank/DDBJ whole genome shotgun (WGS) entry which is preliminary data.</text>
</comment>
<dbReference type="GO" id="GO:0004252">
    <property type="term" value="F:serine-type endopeptidase activity"/>
    <property type="evidence" value="ECO:0007669"/>
    <property type="project" value="InterPro"/>
</dbReference>
<gene>
    <name evidence="2" type="ORF">FK531_18740</name>
</gene>
<dbReference type="Pfam" id="PF13365">
    <property type="entry name" value="Trypsin_2"/>
    <property type="match status" value="1"/>
</dbReference>
<organism evidence="2 3">
    <name type="scientific">Rhodococcus spelaei</name>
    <dbReference type="NCBI Taxonomy" id="2546320"/>
    <lineage>
        <taxon>Bacteria</taxon>
        <taxon>Bacillati</taxon>
        <taxon>Actinomycetota</taxon>
        <taxon>Actinomycetes</taxon>
        <taxon>Mycobacteriales</taxon>
        <taxon>Nocardiaceae</taxon>
        <taxon>Rhodococcus</taxon>
    </lineage>
</organism>
<dbReference type="InterPro" id="IPR043504">
    <property type="entry name" value="Peptidase_S1_PA_chymotrypsin"/>
</dbReference>
<keyword evidence="3" id="KW-1185">Reference proteome</keyword>
<dbReference type="EMBL" id="VIGH01000009">
    <property type="protein sequence ID" value="TQF65927.1"/>
    <property type="molecule type" value="Genomic_DNA"/>
</dbReference>
<accession>A0A541B0S4</accession>
<dbReference type="OrthoDB" id="3507155at2"/>
<evidence type="ECO:0000256" key="1">
    <source>
        <dbReference type="SAM" id="SignalP"/>
    </source>
</evidence>
<reference evidence="2 3" key="1">
    <citation type="submission" date="2019-06" db="EMBL/GenBank/DDBJ databases">
        <title>Rhodococcus spaelei sp. nov., isolated from a cave.</title>
        <authorList>
            <person name="Lee S.D."/>
        </authorList>
    </citation>
    <scope>NUCLEOTIDE SEQUENCE [LARGE SCALE GENOMIC DNA]</scope>
    <source>
        <strain evidence="2 3">C9-5</strain>
    </source>
</reference>
<keyword evidence="1" id="KW-0732">Signal</keyword>
<sequence>MIDPVGFPTGVRVTGTVAAVLLAATVAAAGPPVASAGPAAHAADPDPRVGALFVANTPMHFCSGAVLDSAGGDLVVTAAHCLAGTGAGVSFVPGFDRGVSPFGEWAVTQVYLDPRWIATQDPRSDYAVLRVRRIDATSVAGVATVVGGGLPMTVAPAVGAGVTVTGYPTGDDRPVACTGGVTSTTGFPTLACDGLRGGTSGAPWVGPAGVGAVVGGLEQGGCTDSVSYSSEFGADALALVRRADGGEPGDVAPVALAGLCTGS</sequence>
<dbReference type="Gene3D" id="2.40.10.10">
    <property type="entry name" value="Trypsin-like serine proteases"/>
    <property type="match status" value="2"/>
</dbReference>
<dbReference type="AlphaFoldDB" id="A0A541B0S4"/>
<dbReference type="GO" id="GO:0006508">
    <property type="term" value="P:proteolysis"/>
    <property type="evidence" value="ECO:0007669"/>
    <property type="project" value="InterPro"/>
</dbReference>
<dbReference type="PROSITE" id="PS00134">
    <property type="entry name" value="TRYPSIN_HIS"/>
    <property type="match status" value="1"/>
</dbReference>
<dbReference type="InterPro" id="IPR009003">
    <property type="entry name" value="Peptidase_S1_PA"/>
</dbReference>
<dbReference type="SUPFAM" id="SSF50494">
    <property type="entry name" value="Trypsin-like serine proteases"/>
    <property type="match status" value="1"/>
</dbReference>
<feature type="signal peptide" evidence="1">
    <location>
        <begin position="1"/>
        <end position="29"/>
    </location>
</feature>
<evidence type="ECO:0000313" key="2">
    <source>
        <dbReference type="EMBL" id="TQF65927.1"/>
    </source>
</evidence>
<name>A0A541B0S4_9NOCA</name>
<feature type="chain" id="PRO_5039692558" evidence="1">
    <location>
        <begin position="30"/>
        <end position="263"/>
    </location>
</feature>
<proteinExistence type="predicted"/>
<protein>
    <submittedName>
        <fullName evidence="2">Trypsin-like peptidase domain-containing protein</fullName>
    </submittedName>
</protein>